<sequence length="351" mass="39779">MKNRGKELFNKLYQDTQLTETEYKELLELHTDKEIEEYGFELARKRQKETFGNEVYTRGLIEISNYCKNDCIYCGIRRSNQNAERYRLSEEEILSCCESGYALGFRTFVLQGGEDGYYTDDLLEDLLHKIKAAYPDCAITLSLGERSRESYERLYTAGADRYLLRHETANEAHYGKLHPAEMSLKNRKQCLYTLKEIGYQVGCGIMVGSPYQTIDNLVEDLAFMKAFNPHMVGIGPFIPQKDTPFGEMEPGSLEMTLFLLAIIRLMLPKVLLPATTALGTIHSRGRELGILAGGNVVMPNLSPVKVRKKYALYDNKICTGEEAAECRGCLGNRMESIGYKLVVSRGDSPFV</sequence>
<dbReference type="GO" id="GO:0042364">
    <property type="term" value="P:water-soluble vitamin biosynthetic process"/>
    <property type="evidence" value="ECO:0007669"/>
    <property type="project" value="UniProtKB-ARBA"/>
</dbReference>
<dbReference type="InterPro" id="IPR058240">
    <property type="entry name" value="rSAM_sf"/>
</dbReference>
<dbReference type="GO" id="GO:0016740">
    <property type="term" value="F:transferase activity"/>
    <property type="evidence" value="ECO:0007669"/>
    <property type="project" value="TreeGrafter"/>
</dbReference>
<dbReference type="PANTHER" id="PTHR43726:SF1">
    <property type="entry name" value="BIOTIN SYNTHASE"/>
    <property type="match status" value="1"/>
</dbReference>
<comment type="caution">
    <text evidence="10">The sequence shown here is derived from an EMBL/GenBank/DDBJ whole genome shotgun (WGS) entry which is preliminary data.</text>
</comment>
<keyword evidence="3" id="KW-0479">Metal-binding</keyword>
<dbReference type="Gene3D" id="3.20.20.70">
    <property type="entry name" value="Aldolase class I"/>
    <property type="match status" value="1"/>
</dbReference>
<dbReference type="InterPro" id="IPR006638">
    <property type="entry name" value="Elp3/MiaA/NifB-like_rSAM"/>
</dbReference>
<keyword evidence="5 7" id="KW-0411">Iron-sulfur</keyword>
<dbReference type="PROSITE" id="PS51918">
    <property type="entry name" value="RADICAL_SAM"/>
    <property type="match status" value="1"/>
</dbReference>
<accession>A0AAW4WBX2</accession>
<organism evidence="10 11">
    <name type="scientific">Roseburia amylophila</name>
    <dbReference type="NCBI Taxonomy" id="2981794"/>
    <lineage>
        <taxon>Bacteria</taxon>
        <taxon>Bacillati</taxon>
        <taxon>Bacillota</taxon>
        <taxon>Clostridia</taxon>
        <taxon>Lachnospirales</taxon>
        <taxon>Lachnospiraceae</taxon>
        <taxon>Roseburia</taxon>
    </lineage>
</organism>
<dbReference type="EMBL" id="JAJEQW010000008">
    <property type="protein sequence ID" value="MCC2242271.1"/>
    <property type="molecule type" value="Genomic_DNA"/>
</dbReference>
<dbReference type="Proteomes" id="UP001198893">
    <property type="component" value="Unassembled WGS sequence"/>
</dbReference>
<evidence type="ECO:0000313" key="11">
    <source>
        <dbReference type="Proteomes" id="UP001198893"/>
    </source>
</evidence>
<feature type="binding site" evidence="7">
    <location>
        <position position="67"/>
    </location>
    <ligand>
        <name>[4Fe-4S] cluster</name>
        <dbReference type="ChEBI" id="CHEBI:49883"/>
        <note>4Fe-4S-S-AdoMet</note>
    </ligand>
</feature>
<dbReference type="SFLD" id="SFLDF00348">
    <property type="entry name" value="FeFe_hydrogenase_maturase_(Hyd"/>
    <property type="match status" value="1"/>
</dbReference>
<dbReference type="AlphaFoldDB" id="A0AAW4WBX2"/>
<evidence type="ECO:0000256" key="2">
    <source>
        <dbReference type="ARBA" id="ARBA00022691"/>
    </source>
</evidence>
<evidence type="ECO:0000313" key="10">
    <source>
        <dbReference type="EMBL" id="MCC2242271.1"/>
    </source>
</evidence>
<evidence type="ECO:0000256" key="6">
    <source>
        <dbReference type="ARBA" id="ARBA00034078"/>
    </source>
</evidence>
<feature type="binding site" evidence="7">
    <location>
        <position position="74"/>
    </location>
    <ligand>
        <name>[4Fe-4S] cluster</name>
        <dbReference type="ChEBI" id="CHEBI:49883"/>
        <note>4Fe-4S-S-AdoMet</note>
    </ligand>
</feature>
<dbReference type="SFLD" id="SFLDS00029">
    <property type="entry name" value="Radical_SAM"/>
    <property type="match status" value="1"/>
</dbReference>
<evidence type="ECO:0000256" key="4">
    <source>
        <dbReference type="ARBA" id="ARBA00023004"/>
    </source>
</evidence>
<evidence type="ECO:0000256" key="5">
    <source>
        <dbReference type="ARBA" id="ARBA00023014"/>
    </source>
</evidence>
<dbReference type="SFLD" id="SFLDG01060">
    <property type="entry name" value="BATS_domain_containing"/>
    <property type="match status" value="1"/>
</dbReference>
<dbReference type="SFLD" id="SFLDG01280">
    <property type="entry name" value="HydE/PylB-like"/>
    <property type="match status" value="1"/>
</dbReference>
<dbReference type="InterPro" id="IPR034422">
    <property type="entry name" value="HydE/PylB-like"/>
</dbReference>
<dbReference type="InterPro" id="IPR007197">
    <property type="entry name" value="rSAM"/>
</dbReference>
<keyword evidence="2 7" id="KW-0949">S-adenosyl-L-methionine</keyword>
<dbReference type="Pfam" id="PF04055">
    <property type="entry name" value="Radical_SAM"/>
    <property type="match status" value="1"/>
</dbReference>
<dbReference type="InterPro" id="IPR024021">
    <property type="entry name" value="FeFe-hyd_HydE_rSAM"/>
</dbReference>
<protein>
    <submittedName>
        <fullName evidence="10">[FeFe] hydrogenase H-cluster radical SAM maturase HydE</fullName>
    </submittedName>
</protein>
<comment type="cofactor">
    <cofactor evidence="6">
        <name>[2Fe-2S] cluster</name>
        <dbReference type="ChEBI" id="CHEBI:190135"/>
    </cofactor>
</comment>
<gene>
    <name evidence="10" type="primary">hydE</name>
    <name evidence="10" type="ORF">LKD47_08200</name>
</gene>
<evidence type="ECO:0000259" key="9">
    <source>
        <dbReference type="PROSITE" id="PS51918"/>
    </source>
</evidence>
<evidence type="ECO:0000256" key="3">
    <source>
        <dbReference type="ARBA" id="ARBA00022723"/>
    </source>
</evidence>
<dbReference type="CDD" id="cd01335">
    <property type="entry name" value="Radical_SAM"/>
    <property type="match status" value="1"/>
</dbReference>
<dbReference type="NCBIfam" id="TIGR03956">
    <property type="entry name" value="rSAM_HydE"/>
    <property type="match status" value="1"/>
</dbReference>
<feature type="binding site" evidence="7">
    <location>
        <position position="71"/>
    </location>
    <ligand>
        <name>[4Fe-4S] cluster</name>
        <dbReference type="ChEBI" id="CHEBI:49883"/>
        <note>4Fe-4S-S-AdoMet</note>
    </ligand>
</feature>
<dbReference type="InterPro" id="IPR013785">
    <property type="entry name" value="Aldolase_TIM"/>
</dbReference>
<dbReference type="SMART" id="SM00729">
    <property type="entry name" value="Elp3"/>
    <property type="match status" value="1"/>
</dbReference>
<dbReference type="SMART" id="SM00876">
    <property type="entry name" value="BATS"/>
    <property type="match status" value="1"/>
</dbReference>
<dbReference type="GO" id="GO:0044272">
    <property type="term" value="P:sulfur compound biosynthetic process"/>
    <property type="evidence" value="ECO:0007669"/>
    <property type="project" value="UniProtKB-ARBA"/>
</dbReference>
<dbReference type="GO" id="GO:0051539">
    <property type="term" value="F:4 iron, 4 sulfur cluster binding"/>
    <property type="evidence" value="ECO:0007669"/>
    <property type="project" value="UniProtKB-KW"/>
</dbReference>
<dbReference type="PIRSF" id="PIRSF004762">
    <property type="entry name" value="CHP00423"/>
    <property type="match status" value="1"/>
</dbReference>
<reference evidence="10" key="1">
    <citation type="submission" date="2021-10" db="EMBL/GenBank/DDBJ databases">
        <title>Anaerobic single-cell dispensing facilitates the cultivation of human gut bacteria.</title>
        <authorList>
            <person name="Afrizal A."/>
        </authorList>
    </citation>
    <scope>NUCLEOTIDE SEQUENCE</scope>
    <source>
        <strain evidence="10">CLA-AA-H204</strain>
    </source>
</reference>
<evidence type="ECO:0000256" key="1">
    <source>
        <dbReference type="ARBA" id="ARBA00022485"/>
    </source>
</evidence>
<evidence type="ECO:0000256" key="8">
    <source>
        <dbReference type="PIRSR" id="PIRSR004762-2"/>
    </source>
</evidence>
<name>A0AAW4WBX2_9FIRM</name>
<comment type="cofactor">
    <cofactor evidence="7">
        <name>[4Fe-4S] cluster</name>
        <dbReference type="ChEBI" id="CHEBI:49883"/>
    </cofactor>
    <text evidence="7">Binds 1 [4Fe-4S] cluster. The cluster is coordinated with 3 cysteines and an exchangeable S-adenosyl-L-methionine.</text>
</comment>
<proteinExistence type="predicted"/>
<dbReference type="SUPFAM" id="SSF102114">
    <property type="entry name" value="Radical SAM enzymes"/>
    <property type="match status" value="1"/>
</dbReference>
<feature type="binding site" evidence="8">
    <location>
        <position position="187"/>
    </location>
    <ligand>
        <name>S-adenosyl-L-methionine</name>
        <dbReference type="ChEBI" id="CHEBI:59789"/>
    </ligand>
</feature>
<feature type="domain" description="Radical SAM core" evidence="9">
    <location>
        <begin position="53"/>
        <end position="275"/>
    </location>
</feature>
<dbReference type="PANTHER" id="PTHR43726">
    <property type="entry name" value="3-METHYLORNITHINE SYNTHASE"/>
    <property type="match status" value="1"/>
</dbReference>
<evidence type="ECO:0000256" key="7">
    <source>
        <dbReference type="PIRSR" id="PIRSR004762-1"/>
    </source>
</evidence>
<dbReference type="InterPro" id="IPR010722">
    <property type="entry name" value="BATS_dom"/>
</dbReference>
<keyword evidence="4 7" id="KW-0408">Iron</keyword>
<keyword evidence="1 7" id="KW-0004">4Fe-4S</keyword>
<feature type="binding site" evidence="8">
    <location>
        <position position="167"/>
    </location>
    <ligand>
        <name>S-adenosyl-L-methionine</name>
        <dbReference type="ChEBI" id="CHEBI:59789"/>
    </ligand>
</feature>
<dbReference type="GO" id="GO:0046872">
    <property type="term" value="F:metal ion binding"/>
    <property type="evidence" value="ECO:0007669"/>
    <property type="project" value="UniProtKB-KW"/>
</dbReference>
<dbReference type="RefSeq" id="WP_227710165.1">
    <property type="nucleotide sequence ID" value="NZ_JAJEQW010000008.1"/>
</dbReference>
<feature type="binding site" evidence="8">
    <location>
        <position position="142"/>
    </location>
    <ligand>
        <name>(3R)-3-methyl-D-ornithine</name>
        <dbReference type="ChEBI" id="CHEBI:64642"/>
    </ligand>
</feature>